<comment type="caution">
    <text evidence="1">The sequence shown here is derived from an EMBL/GenBank/DDBJ whole genome shotgun (WGS) entry which is preliminary data.</text>
</comment>
<reference evidence="1" key="2">
    <citation type="submission" date="2023-04" db="EMBL/GenBank/DDBJ databases">
        <authorList>
            <person name="Bu L."/>
            <person name="Lu L."/>
            <person name="Laidemitt M.R."/>
            <person name="Zhang S.M."/>
            <person name="Mutuku M."/>
            <person name="Mkoji G."/>
            <person name="Steinauer M."/>
            <person name="Loker E.S."/>
        </authorList>
    </citation>
    <scope>NUCLEOTIDE SEQUENCE</scope>
    <source>
        <strain evidence="1">KasaAsao</strain>
        <tissue evidence="1">Whole Snail</tissue>
    </source>
</reference>
<evidence type="ECO:0000313" key="1">
    <source>
        <dbReference type="EMBL" id="KAK0042772.1"/>
    </source>
</evidence>
<sequence>MVPLIGSSRRNRHEYIADEQAGPSDWFSASSFEEEFVSRDLSLYDDHLSFLEIVAPTSVSWKAAQVGD</sequence>
<reference evidence="1" key="1">
    <citation type="journal article" date="2023" name="PLoS Negl. Trop. Dis.">
        <title>A genome sequence for Biomphalaria pfeifferi, the major vector snail for the human-infecting parasite Schistosoma mansoni.</title>
        <authorList>
            <person name="Bu L."/>
            <person name="Lu L."/>
            <person name="Laidemitt M.R."/>
            <person name="Zhang S.M."/>
            <person name="Mutuku M."/>
            <person name="Mkoji G."/>
            <person name="Steinauer M."/>
            <person name="Loker E.S."/>
        </authorList>
    </citation>
    <scope>NUCLEOTIDE SEQUENCE</scope>
    <source>
        <strain evidence="1">KasaAsao</strain>
    </source>
</reference>
<dbReference type="EMBL" id="JASAOG010000233">
    <property type="protein sequence ID" value="KAK0042772.1"/>
    <property type="molecule type" value="Genomic_DNA"/>
</dbReference>
<organism evidence="1 2">
    <name type="scientific">Biomphalaria pfeifferi</name>
    <name type="common">Bloodfluke planorb</name>
    <name type="synonym">Freshwater snail</name>
    <dbReference type="NCBI Taxonomy" id="112525"/>
    <lineage>
        <taxon>Eukaryota</taxon>
        <taxon>Metazoa</taxon>
        <taxon>Spiralia</taxon>
        <taxon>Lophotrochozoa</taxon>
        <taxon>Mollusca</taxon>
        <taxon>Gastropoda</taxon>
        <taxon>Heterobranchia</taxon>
        <taxon>Euthyneura</taxon>
        <taxon>Panpulmonata</taxon>
        <taxon>Hygrophila</taxon>
        <taxon>Lymnaeoidea</taxon>
        <taxon>Planorbidae</taxon>
        <taxon>Biomphalaria</taxon>
    </lineage>
</organism>
<name>A0AAD8AVU7_BIOPF</name>
<dbReference type="AlphaFoldDB" id="A0AAD8AVU7"/>
<proteinExistence type="predicted"/>
<protein>
    <submittedName>
        <fullName evidence="1">Uncharacterized protein</fullName>
    </submittedName>
</protein>
<evidence type="ECO:0000313" key="2">
    <source>
        <dbReference type="Proteomes" id="UP001233172"/>
    </source>
</evidence>
<gene>
    <name evidence="1" type="ORF">Bpfe_027835</name>
</gene>
<keyword evidence="2" id="KW-1185">Reference proteome</keyword>
<accession>A0AAD8AVU7</accession>
<dbReference type="Proteomes" id="UP001233172">
    <property type="component" value="Unassembled WGS sequence"/>
</dbReference>